<dbReference type="PROSITE" id="PS51257">
    <property type="entry name" value="PROKAR_LIPOPROTEIN"/>
    <property type="match status" value="1"/>
</dbReference>
<dbReference type="EMBL" id="JAWDIQ010000001">
    <property type="protein sequence ID" value="MDY0408854.1"/>
    <property type="molecule type" value="Genomic_DNA"/>
</dbReference>
<evidence type="ECO:0000313" key="1">
    <source>
        <dbReference type="EMBL" id="MDY0408854.1"/>
    </source>
</evidence>
<proteinExistence type="predicted"/>
<accession>A0ABU5CSR1</accession>
<keyword evidence="2" id="KW-1185">Reference proteome</keyword>
<comment type="caution">
    <text evidence="1">The sequence shown here is derived from an EMBL/GenBank/DDBJ whole genome shotgun (WGS) entry which is preliminary data.</text>
</comment>
<dbReference type="Proteomes" id="UP001275315">
    <property type="component" value="Unassembled WGS sequence"/>
</dbReference>
<dbReference type="RefSeq" id="WP_320379557.1">
    <property type="nucleotide sequence ID" value="NZ_JAWDIQ010000001.1"/>
</dbReference>
<gene>
    <name evidence="1" type="ORF">RWD45_10210</name>
</gene>
<organism evidence="1 2">
    <name type="scientific">Paracerasibacillus soli</name>
    <dbReference type="NCBI Taxonomy" id="480284"/>
    <lineage>
        <taxon>Bacteria</taxon>
        <taxon>Bacillati</taxon>
        <taxon>Bacillota</taxon>
        <taxon>Bacilli</taxon>
        <taxon>Bacillales</taxon>
        <taxon>Bacillaceae</taxon>
        <taxon>Paracerasibacillus</taxon>
    </lineage>
</organism>
<sequence length="487" mass="56776">MMKRMLIFCFITIIITACNNSPEFINRAVHNENFINTIESYLFSDSDSSVIEINSQFEEQSNIMVNAVKLHVPEVDSLNYGESSCKQQESNLLYCKVLLTRLLNQSVFERDELQSSSYFDTYFMYVALEENGAMEDLSTLLDSVQENPVPTKNNTIEYYYYVIMDFIINDKIHDDVEDEVISIIEDYRSSYIIDYDEPIILHAALVLSRLYELNVDLSLVKEIYSDHINQTLVLLRDEITFYVHLEVVSEMNKQLDEKLVMEIISNQPVYQTYYYSLDSLRNLYLLSNILPSQDLKDYEVYIGLIQHRLGSILEENGNEIKQSYQQSYFLQQASLNVGYKGIEDYLIVGDGACDNVSPLIEEYYCLKLFNLHSGNQIKINHDDLLEKVTLYDMLERNDANKQEILGLYNEVLSSTEENFYVILNTYLNLLISYDIEFNENDFIDKISSFECEIGYCTEIGNYDFEMSLYFNNILNLLKGDKNAEGFR</sequence>
<reference evidence="1 2" key="1">
    <citation type="submission" date="2023-10" db="EMBL/GenBank/DDBJ databases">
        <title>Virgibacillus soli CC-YMP-6 genome.</title>
        <authorList>
            <person name="Miliotis G."/>
            <person name="Sengupta P."/>
            <person name="Hameed A."/>
            <person name="Chuvochina M."/>
            <person name="Mcdonagh F."/>
            <person name="Simpson A.C."/>
            <person name="Singh N.K."/>
            <person name="Rekha P.D."/>
            <person name="Raman K."/>
            <person name="Hugenholtz P."/>
            <person name="Venkateswaran K."/>
        </authorList>
    </citation>
    <scope>NUCLEOTIDE SEQUENCE [LARGE SCALE GENOMIC DNA]</scope>
    <source>
        <strain evidence="1 2">CC-YMP-6</strain>
    </source>
</reference>
<evidence type="ECO:0000313" key="2">
    <source>
        <dbReference type="Proteomes" id="UP001275315"/>
    </source>
</evidence>
<name>A0ABU5CSR1_9BACI</name>
<protein>
    <submittedName>
        <fullName evidence="1">Uncharacterized protein</fullName>
    </submittedName>
</protein>